<dbReference type="InterPro" id="IPR000719">
    <property type="entry name" value="Prot_kinase_dom"/>
</dbReference>
<accession>A0ABD2MN65</accession>
<dbReference type="PROSITE" id="PS50011">
    <property type="entry name" value="PROTEIN_KINASE_DOM"/>
    <property type="match status" value="1"/>
</dbReference>
<evidence type="ECO:0000256" key="2">
    <source>
        <dbReference type="ARBA" id="ARBA00022679"/>
    </source>
</evidence>
<dbReference type="GO" id="GO:0004714">
    <property type="term" value="F:transmembrane receptor protein tyrosine kinase activity"/>
    <property type="evidence" value="ECO:0007669"/>
    <property type="project" value="UniProtKB-EC"/>
</dbReference>
<evidence type="ECO:0000259" key="11">
    <source>
        <dbReference type="PROSITE" id="PS50011"/>
    </source>
</evidence>
<reference evidence="12 13" key="1">
    <citation type="journal article" date="2021" name="BMC Biol.">
        <title>Horizontally acquired antibacterial genes associated with adaptive radiation of ladybird beetles.</title>
        <authorList>
            <person name="Li H.S."/>
            <person name="Tang X.F."/>
            <person name="Huang Y.H."/>
            <person name="Xu Z.Y."/>
            <person name="Chen M.L."/>
            <person name="Du X.Y."/>
            <person name="Qiu B.Y."/>
            <person name="Chen P.T."/>
            <person name="Zhang W."/>
            <person name="Slipinski A."/>
            <person name="Escalona H.E."/>
            <person name="Waterhouse R.M."/>
            <person name="Zwick A."/>
            <person name="Pang H."/>
        </authorList>
    </citation>
    <scope>NUCLEOTIDE SEQUENCE [LARGE SCALE GENOMIC DNA]</scope>
    <source>
        <strain evidence="12">SYSU2018</strain>
    </source>
</reference>
<dbReference type="PRINTS" id="PR00109">
    <property type="entry name" value="TYRKINASE"/>
</dbReference>
<evidence type="ECO:0000256" key="10">
    <source>
        <dbReference type="SAM" id="SignalP"/>
    </source>
</evidence>
<protein>
    <recommendedName>
        <fullName evidence="11">Protein kinase domain-containing protein</fullName>
    </recommendedName>
</protein>
<dbReference type="InterPro" id="IPR011009">
    <property type="entry name" value="Kinase-like_dom_sf"/>
</dbReference>
<keyword evidence="5 8" id="KW-0067">ATP-binding</keyword>
<proteinExistence type="predicted"/>
<evidence type="ECO:0000256" key="6">
    <source>
        <dbReference type="ARBA" id="ARBA00023137"/>
    </source>
</evidence>
<dbReference type="InterPro" id="IPR017441">
    <property type="entry name" value="Protein_kinase_ATP_BS"/>
</dbReference>
<keyword evidence="13" id="KW-1185">Reference proteome</keyword>
<keyword evidence="9" id="KW-0472">Membrane</keyword>
<dbReference type="Proteomes" id="UP001516400">
    <property type="component" value="Unassembled WGS sequence"/>
</dbReference>
<evidence type="ECO:0000256" key="5">
    <source>
        <dbReference type="ARBA" id="ARBA00022840"/>
    </source>
</evidence>
<evidence type="ECO:0000256" key="7">
    <source>
        <dbReference type="ARBA" id="ARBA00051243"/>
    </source>
</evidence>
<dbReference type="AlphaFoldDB" id="A0ABD2MN65"/>
<dbReference type="PANTHER" id="PTHR24416">
    <property type="entry name" value="TYROSINE-PROTEIN KINASE RECEPTOR"/>
    <property type="match status" value="1"/>
</dbReference>
<comment type="subcellular location">
    <subcellularLocation>
        <location evidence="1">Membrane</location>
        <topology evidence="1">Single-pass membrane protein</topology>
    </subcellularLocation>
</comment>
<evidence type="ECO:0000313" key="12">
    <source>
        <dbReference type="EMBL" id="KAL3267825.1"/>
    </source>
</evidence>
<dbReference type="PROSITE" id="PS00109">
    <property type="entry name" value="PROTEIN_KINASE_TYR"/>
    <property type="match status" value="1"/>
</dbReference>
<sequence length="679" mass="78112">MYNSFKLIILLQLVLLKTTLAGFKENRPCIRYGNSDLMKVPNQYIKNVNISPFIDGNHFIRLNVTFQINSKYGDCSATMRIFSKYNNVDCYRYTEQDIVLKEKQVLVPRYDYPPEDDEVRASCEYIIDMDIKGRCIPLSTSFIVPSTIRHEQKRKVCEMHVEILNVTQQNGQSLEINWKMKSGGNYLTNIVYFLRCKDCKEAEEFEKIDNTTNFLSDNFSLIHFMNQNAVMNYELIGQFFDEHGCSNITSISFSLDSLKRKVRSTLSHEILNLMIPVTSSLILLIAVISIVIVIMKKQKSAPNTRISVENKTLSYDILMKDLNHPYLKVSNTDYGDYKELEISPHNVKLGEHIGVGAFGDVYKAEVYGLKGFENKTVSVAAKILKDSTSNKYESIIDEIKTMHKIGSHKHIVRIMGCCTLKQPYMILMELVTPPIQPGNLANFLKTCRTRWEKSRLKSYPGYKNMDTRTTNNHKSDYIKPEDESVSNNEIYCIMEKALDSSDLQKFALQIAKGMEHLQNLNIVHRDLAARNILVDENRTLKISDFGMSKTGAYFSFKPYKQPARWMAIESLKYKYFDTKSDIWSFGVVLWELGTLGSLPYKDIEDYMLISCLSQGIRLGKPQIATKELYSIMRMCWQENPKLRPSFTDLVNELDVEPHKIYIMNNVEDVIPPSSLLGGC</sequence>
<evidence type="ECO:0000256" key="8">
    <source>
        <dbReference type="PROSITE-ProRule" id="PRU10141"/>
    </source>
</evidence>
<keyword evidence="6" id="KW-0829">Tyrosine-protein kinase</keyword>
<dbReference type="Pfam" id="PF07714">
    <property type="entry name" value="PK_Tyr_Ser-Thr"/>
    <property type="match status" value="1"/>
</dbReference>
<feature type="chain" id="PRO_5044821539" description="Protein kinase domain-containing protein" evidence="10">
    <location>
        <begin position="22"/>
        <end position="679"/>
    </location>
</feature>
<dbReference type="SUPFAM" id="SSF56112">
    <property type="entry name" value="Protein kinase-like (PK-like)"/>
    <property type="match status" value="1"/>
</dbReference>
<comment type="catalytic activity">
    <reaction evidence="7">
        <text>L-tyrosyl-[protein] + ATP = O-phospho-L-tyrosyl-[protein] + ADP + H(+)</text>
        <dbReference type="Rhea" id="RHEA:10596"/>
        <dbReference type="Rhea" id="RHEA-COMP:10136"/>
        <dbReference type="Rhea" id="RHEA-COMP:20101"/>
        <dbReference type="ChEBI" id="CHEBI:15378"/>
        <dbReference type="ChEBI" id="CHEBI:30616"/>
        <dbReference type="ChEBI" id="CHEBI:46858"/>
        <dbReference type="ChEBI" id="CHEBI:61978"/>
        <dbReference type="ChEBI" id="CHEBI:456216"/>
        <dbReference type="EC" id="2.7.10.1"/>
    </reaction>
</comment>
<gene>
    <name evidence="12" type="ORF">HHI36_006958</name>
</gene>
<feature type="domain" description="Protein kinase" evidence="11">
    <location>
        <begin position="347"/>
        <end position="661"/>
    </location>
</feature>
<dbReference type="InterPro" id="IPR050122">
    <property type="entry name" value="RTK"/>
</dbReference>
<evidence type="ECO:0000256" key="3">
    <source>
        <dbReference type="ARBA" id="ARBA00022741"/>
    </source>
</evidence>
<dbReference type="PROSITE" id="PS00107">
    <property type="entry name" value="PROTEIN_KINASE_ATP"/>
    <property type="match status" value="1"/>
</dbReference>
<evidence type="ECO:0000256" key="4">
    <source>
        <dbReference type="ARBA" id="ARBA00022777"/>
    </source>
</evidence>
<keyword evidence="9" id="KW-1133">Transmembrane helix</keyword>
<keyword evidence="2" id="KW-0808">Transferase</keyword>
<evidence type="ECO:0000256" key="9">
    <source>
        <dbReference type="SAM" id="Phobius"/>
    </source>
</evidence>
<keyword evidence="9" id="KW-0812">Transmembrane</keyword>
<dbReference type="InterPro" id="IPR001245">
    <property type="entry name" value="Ser-Thr/Tyr_kinase_cat_dom"/>
</dbReference>
<dbReference type="PANTHER" id="PTHR24416:SF594">
    <property type="entry name" value="PROTEIN KINASE DOMAIN-CONTAINING PROTEIN"/>
    <property type="match status" value="1"/>
</dbReference>
<dbReference type="InterPro" id="IPR020635">
    <property type="entry name" value="Tyr_kinase_cat_dom"/>
</dbReference>
<dbReference type="CDD" id="cd00192">
    <property type="entry name" value="PTKc"/>
    <property type="match status" value="1"/>
</dbReference>
<dbReference type="EMBL" id="JABFTP020000021">
    <property type="protein sequence ID" value="KAL3267825.1"/>
    <property type="molecule type" value="Genomic_DNA"/>
</dbReference>
<dbReference type="InterPro" id="IPR008266">
    <property type="entry name" value="Tyr_kinase_AS"/>
</dbReference>
<keyword evidence="3 8" id="KW-0547">Nucleotide-binding</keyword>
<dbReference type="Gene3D" id="3.30.200.20">
    <property type="entry name" value="Phosphorylase Kinase, domain 1"/>
    <property type="match status" value="1"/>
</dbReference>
<dbReference type="Gene3D" id="1.10.510.10">
    <property type="entry name" value="Transferase(Phosphotransferase) domain 1"/>
    <property type="match status" value="1"/>
</dbReference>
<comment type="caution">
    <text evidence="12">The sequence shown here is derived from an EMBL/GenBank/DDBJ whole genome shotgun (WGS) entry which is preliminary data.</text>
</comment>
<dbReference type="SMART" id="SM00219">
    <property type="entry name" value="TyrKc"/>
    <property type="match status" value="1"/>
</dbReference>
<feature type="binding site" evidence="8">
    <location>
        <position position="382"/>
    </location>
    <ligand>
        <name>ATP</name>
        <dbReference type="ChEBI" id="CHEBI:30616"/>
    </ligand>
</feature>
<name>A0ABD2MN65_9CUCU</name>
<feature type="signal peptide" evidence="10">
    <location>
        <begin position="1"/>
        <end position="21"/>
    </location>
</feature>
<keyword evidence="4" id="KW-0418">Kinase</keyword>
<dbReference type="GO" id="GO:0016020">
    <property type="term" value="C:membrane"/>
    <property type="evidence" value="ECO:0007669"/>
    <property type="project" value="UniProtKB-SubCell"/>
</dbReference>
<dbReference type="GO" id="GO:0005524">
    <property type="term" value="F:ATP binding"/>
    <property type="evidence" value="ECO:0007669"/>
    <property type="project" value="UniProtKB-UniRule"/>
</dbReference>
<organism evidence="12 13">
    <name type="scientific">Cryptolaemus montrouzieri</name>
    <dbReference type="NCBI Taxonomy" id="559131"/>
    <lineage>
        <taxon>Eukaryota</taxon>
        <taxon>Metazoa</taxon>
        <taxon>Ecdysozoa</taxon>
        <taxon>Arthropoda</taxon>
        <taxon>Hexapoda</taxon>
        <taxon>Insecta</taxon>
        <taxon>Pterygota</taxon>
        <taxon>Neoptera</taxon>
        <taxon>Endopterygota</taxon>
        <taxon>Coleoptera</taxon>
        <taxon>Polyphaga</taxon>
        <taxon>Cucujiformia</taxon>
        <taxon>Coccinelloidea</taxon>
        <taxon>Coccinellidae</taxon>
        <taxon>Scymninae</taxon>
        <taxon>Scymnini</taxon>
        <taxon>Cryptolaemus</taxon>
    </lineage>
</organism>
<keyword evidence="10" id="KW-0732">Signal</keyword>
<evidence type="ECO:0000256" key="1">
    <source>
        <dbReference type="ARBA" id="ARBA00004167"/>
    </source>
</evidence>
<evidence type="ECO:0000313" key="13">
    <source>
        <dbReference type="Proteomes" id="UP001516400"/>
    </source>
</evidence>
<feature type="transmembrane region" description="Helical" evidence="9">
    <location>
        <begin position="273"/>
        <end position="295"/>
    </location>
</feature>
<dbReference type="FunFam" id="1.10.510.10:FF:000554">
    <property type="entry name" value="Predicted protein"/>
    <property type="match status" value="1"/>
</dbReference>